<keyword evidence="5 10" id="KW-0378">Hydrolase</keyword>
<dbReference type="SUPFAM" id="SSF56784">
    <property type="entry name" value="HAD-like"/>
    <property type="match status" value="1"/>
</dbReference>
<protein>
    <recommendedName>
        <fullName evidence="10">Histidine biosynthesis bifunctional protein HisB</fullName>
    </recommendedName>
    <domain>
        <recommendedName>
            <fullName evidence="10">Histidinol-phosphatase</fullName>
            <ecNumber evidence="10">3.1.3.15</ecNumber>
        </recommendedName>
    </domain>
    <domain>
        <recommendedName>
            <fullName evidence="10">Imidazoleglycerol-phosphate dehydratase</fullName>
            <shortName evidence="10">IGPD</shortName>
            <ecNumber evidence="10">4.2.1.19</ecNumber>
        </recommendedName>
    </domain>
</protein>
<dbReference type="Pfam" id="PF00475">
    <property type="entry name" value="IGPD"/>
    <property type="match status" value="1"/>
</dbReference>
<dbReference type="InterPro" id="IPR023214">
    <property type="entry name" value="HAD_sf"/>
</dbReference>
<dbReference type="EMBL" id="NIVS01000028">
    <property type="protein sequence ID" value="OWQ52667.1"/>
    <property type="molecule type" value="Genomic_DNA"/>
</dbReference>
<keyword evidence="2 10" id="KW-0963">Cytoplasm</keyword>
<dbReference type="InterPro" id="IPR006549">
    <property type="entry name" value="HAD-SF_hydro_IIIA"/>
</dbReference>
<dbReference type="GO" id="GO:0004424">
    <property type="term" value="F:imidazoleglycerol-phosphate dehydratase activity"/>
    <property type="evidence" value="ECO:0007669"/>
    <property type="project" value="UniProtKB-UniRule"/>
</dbReference>
<keyword evidence="9 10" id="KW-0511">Multifunctional enzyme</keyword>
<dbReference type="PROSITE" id="PS00955">
    <property type="entry name" value="IGP_DEHYDRATASE_2"/>
    <property type="match status" value="1"/>
</dbReference>
<name>A0A246HLA7_STEMA</name>
<feature type="binding site" evidence="10">
    <location>
        <position position="10"/>
    </location>
    <ligand>
        <name>Mg(2+)</name>
        <dbReference type="ChEBI" id="CHEBI:18420"/>
    </ligand>
</feature>
<comment type="pathway">
    <text evidence="1 10">Amino-acid biosynthesis; L-histidine biosynthesis; L-histidine from 5-phospho-alpha-D-ribose 1-diphosphate: step 6/9.</text>
</comment>
<evidence type="ECO:0000313" key="11">
    <source>
        <dbReference type="EMBL" id="OWQ52667.1"/>
    </source>
</evidence>
<dbReference type="NCBIfam" id="NF003937">
    <property type="entry name" value="PRK05446.1"/>
    <property type="match status" value="1"/>
</dbReference>
<dbReference type="GO" id="GO:0046872">
    <property type="term" value="F:metal ion binding"/>
    <property type="evidence" value="ECO:0007669"/>
    <property type="project" value="UniProtKB-KW"/>
</dbReference>
<feature type="active site" description="Proton donor" evidence="10">
    <location>
        <position position="10"/>
    </location>
</feature>
<comment type="caution">
    <text evidence="11">The sequence shown here is derived from an EMBL/GenBank/DDBJ whole genome shotgun (WGS) entry which is preliminary data.</text>
</comment>
<sequence>MTPILFVDRDGTLIEEPADFQIDAYEKLRFVRDVIPAMLKLRDAGYQFVIVSNQDGLGSEGYPQASFDGPNDLMLQIFASQGITFLDVLIDGTWPQDNAPTRKPGIGLMLPYLQDRSIDWSRSAMVGDRLTDIQFAENMKIRGFQLRTEQFGGDWDWTSIAHELADAPRRASVQRNTKETKIRVEVDLDRTAEPQTHTGLPFFDHMLEQIGKHGGFALSVQAEGDLHIDEHHTIEDTGLALGQALREALGDKRGIGRYGFTLPMDETLASAALDFSGRPYFVFEGEFKRERVGDMPTELVPHFFRSLCDAAGLNLHLSVRGDNDHHKVEACFKALARALRQALPRQGTALPSTKGAL</sequence>
<keyword evidence="8 10" id="KW-0456">Lyase</keyword>
<dbReference type="NCBIfam" id="TIGR01656">
    <property type="entry name" value="Histidinol-ppas"/>
    <property type="match status" value="1"/>
</dbReference>
<comment type="caution">
    <text evidence="10">Lacks conserved residue(s) required for the propagation of feature annotation.</text>
</comment>
<dbReference type="HAMAP" id="MF_01022">
    <property type="entry name" value="Bifunc_HisB"/>
    <property type="match status" value="1"/>
</dbReference>
<evidence type="ECO:0000256" key="10">
    <source>
        <dbReference type="HAMAP-Rule" id="MF_01022"/>
    </source>
</evidence>
<dbReference type="Proteomes" id="UP000198157">
    <property type="component" value="Unassembled WGS sequence"/>
</dbReference>
<keyword evidence="7 10" id="KW-0368">Histidine biosynthesis</keyword>
<feature type="region of interest" description="Histidinol-phosphatase" evidence="10">
    <location>
        <begin position="1"/>
        <end position="168"/>
    </location>
</feature>
<comment type="subcellular location">
    <subcellularLocation>
        <location evidence="10">Cytoplasm</location>
    </subcellularLocation>
</comment>
<dbReference type="InterPro" id="IPR020568">
    <property type="entry name" value="Ribosomal_Su5_D2-typ_SF"/>
</dbReference>
<feature type="region of interest" description="Imidazoleglycerol-phosphate dehydratase" evidence="10">
    <location>
        <begin position="169"/>
        <end position="357"/>
    </location>
</feature>
<dbReference type="CDD" id="cd07914">
    <property type="entry name" value="IGPD"/>
    <property type="match status" value="1"/>
</dbReference>
<dbReference type="InterPro" id="IPR000807">
    <property type="entry name" value="ImidazoleglycerolP_deHydtase"/>
</dbReference>
<dbReference type="InterPro" id="IPR020565">
    <property type="entry name" value="ImidazoleglycerP_deHydtase_CS"/>
</dbReference>
<feature type="binding site" evidence="10">
    <location>
        <position position="8"/>
    </location>
    <ligand>
        <name>Mg(2+)</name>
        <dbReference type="ChEBI" id="CHEBI:18420"/>
    </ligand>
</feature>
<dbReference type="NCBIfam" id="TIGR01662">
    <property type="entry name" value="HAD-SF-IIIA"/>
    <property type="match status" value="1"/>
</dbReference>
<dbReference type="InterPro" id="IPR036412">
    <property type="entry name" value="HAD-like_sf"/>
</dbReference>
<evidence type="ECO:0000256" key="7">
    <source>
        <dbReference type="ARBA" id="ARBA00023102"/>
    </source>
</evidence>
<dbReference type="InterPro" id="IPR006543">
    <property type="entry name" value="Histidinol-phos"/>
</dbReference>
<evidence type="ECO:0000256" key="8">
    <source>
        <dbReference type="ARBA" id="ARBA00023239"/>
    </source>
</evidence>
<evidence type="ECO:0000313" key="12">
    <source>
        <dbReference type="Proteomes" id="UP000198157"/>
    </source>
</evidence>
<dbReference type="GO" id="GO:0004401">
    <property type="term" value="F:histidinol-phosphatase activity"/>
    <property type="evidence" value="ECO:0007669"/>
    <property type="project" value="UniProtKB-UniRule"/>
</dbReference>
<comment type="similarity">
    <text evidence="10">In the N-terminal section; belongs to the histidinol-phosphatase family.</text>
</comment>
<comment type="cofactor">
    <cofactor evidence="10">
        <name>Mg(2+)</name>
        <dbReference type="ChEBI" id="CHEBI:18420"/>
    </cofactor>
</comment>
<comment type="similarity">
    <text evidence="10">In the C-terminal section; belongs to the imidazoleglycerol-phosphate dehydratase family.</text>
</comment>
<proteinExistence type="inferred from homology"/>
<dbReference type="PANTHER" id="PTHR23133:SF2">
    <property type="entry name" value="IMIDAZOLEGLYCEROL-PHOSPHATE DEHYDRATASE"/>
    <property type="match status" value="1"/>
</dbReference>
<dbReference type="NCBIfam" id="NF002114">
    <property type="entry name" value="PRK00951.2-4"/>
    <property type="match status" value="1"/>
</dbReference>
<dbReference type="InterPro" id="IPR005954">
    <property type="entry name" value="HisB_N"/>
</dbReference>
<comment type="pathway">
    <text evidence="10">Amino-acid biosynthesis; L-histidine biosynthesis; L-histidine from 5-phospho-alpha-D-ribose 1-diphosphate: step 8/9.</text>
</comment>
<evidence type="ECO:0000256" key="3">
    <source>
        <dbReference type="ARBA" id="ARBA00022605"/>
    </source>
</evidence>
<dbReference type="FunFam" id="3.30.230.40:FF:000003">
    <property type="entry name" value="Imidazoleglycerol-phosphate dehydratase HisB"/>
    <property type="match status" value="1"/>
</dbReference>
<feature type="binding site" evidence="10">
    <location>
        <position position="128"/>
    </location>
    <ligand>
        <name>Mg(2+)</name>
        <dbReference type="ChEBI" id="CHEBI:18420"/>
    </ligand>
</feature>
<dbReference type="EC" id="4.2.1.19" evidence="10"/>
<organism evidence="11 12">
    <name type="scientific">Stenotrophomonas maltophilia</name>
    <name type="common">Pseudomonas maltophilia</name>
    <name type="synonym">Xanthomonas maltophilia</name>
    <dbReference type="NCBI Taxonomy" id="40324"/>
    <lineage>
        <taxon>Bacteria</taxon>
        <taxon>Pseudomonadati</taxon>
        <taxon>Pseudomonadota</taxon>
        <taxon>Gammaproteobacteria</taxon>
        <taxon>Lysobacterales</taxon>
        <taxon>Lysobacteraceae</taxon>
        <taxon>Stenotrophomonas</taxon>
        <taxon>Stenotrophomonas maltophilia group</taxon>
    </lineage>
</organism>
<evidence type="ECO:0000256" key="4">
    <source>
        <dbReference type="ARBA" id="ARBA00022723"/>
    </source>
</evidence>
<gene>
    <name evidence="10" type="primary">hisB</name>
    <name evidence="11" type="ORF">CEE60_12180</name>
</gene>
<dbReference type="InterPro" id="IPR038494">
    <property type="entry name" value="IGPD_sf"/>
</dbReference>
<dbReference type="FunFam" id="3.30.230.40:FF:000001">
    <property type="entry name" value="Imidazoleglycerol-phosphate dehydratase HisB"/>
    <property type="match status" value="1"/>
</dbReference>
<evidence type="ECO:0000256" key="5">
    <source>
        <dbReference type="ARBA" id="ARBA00022801"/>
    </source>
</evidence>
<evidence type="ECO:0000256" key="2">
    <source>
        <dbReference type="ARBA" id="ARBA00022490"/>
    </source>
</evidence>
<reference evidence="11 12" key="1">
    <citation type="submission" date="2017-06" db="EMBL/GenBank/DDBJ databases">
        <authorList>
            <person name="Kim H.J."/>
            <person name="Triplett B.A."/>
        </authorList>
    </citation>
    <scope>NUCLEOTIDE SEQUENCE [LARGE SCALE GENOMIC DNA]</scope>
    <source>
        <strain evidence="11 12">13146</strain>
    </source>
</reference>
<dbReference type="GO" id="GO:0000105">
    <property type="term" value="P:L-histidine biosynthetic process"/>
    <property type="evidence" value="ECO:0007669"/>
    <property type="project" value="UniProtKB-UniRule"/>
</dbReference>
<keyword evidence="3 10" id="KW-0028">Amino-acid biosynthesis</keyword>
<dbReference type="InterPro" id="IPR020566">
    <property type="entry name" value="His_synth_bifunc_HisB"/>
</dbReference>
<dbReference type="NCBIfam" id="TIGR01261">
    <property type="entry name" value="hisB_Nterm"/>
    <property type="match status" value="1"/>
</dbReference>
<dbReference type="EC" id="3.1.3.15" evidence="10"/>
<dbReference type="AlphaFoldDB" id="A0A246HLA7"/>
<dbReference type="NCBIfam" id="NF002111">
    <property type="entry name" value="PRK00951.2-1"/>
    <property type="match status" value="1"/>
</dbReference>
<dbReference type="Pfam" id="PF13242">
    <property type="entry name" value="Hydrolase_like"/>
    <property type="match status" value="1"/>
</dbReference>
<evidence type="ECO:0000256" key="9">
    <source>
        <dbReference type="ARBA" id="ARBA00023268"/>
    </source>
</evidence>
<feature type="active site" description="Nucleophile" evidence="10">
    <location>
        <position position="8"/>
    </location>
</feature>
<dbReference type="Gene3D" id="3.40.50.1000">
    <property type="entry name" value="HAD superfamily/HAD-like"/>
    <property type="match status" value="1"/>
</dbReference>
<dbReference type="GO" id="GO:0005737">
    <property type="term" value="C:cytoplasm"/>
    <property type="evidence" value="ECO:0007669"/>
    <property type="project" value="UniProtKB-SubCell"/>
</dbReference>
<accession>A0A246HLA7</accession>
<dbReference type="Gene3D" id="3.30.230.40">
    <property type="entry name" value="Imidazole glycerol phosphate dehydratase, domain 1"/>
    <property type="match status" value="2"/>
</dbReference>
<dbReference type="UniPathway" id="UPA00031">
    <property type="reaction ID" value="UER00011"/>
</dbReference>
<keyword evidence="6 10" id="KW-0460">Magnesium</keyword>
<dbReference type="PROSITE" id="PS00954">
    <property type="entry name" value="IGP_DEHYDRATASE_1"/>
    <property type="match status" value="1"/>
</dbReference>
<dbReference type="PANTHER" id="PTHR23133">
    <property type="entry name" value="IMIDAZOLEGLYCEROL-PHOSPHATE DEHYDRATASE HIS7"/>
    <property type="match status" value="1"/>
</dbReference>
<dbReference type="OrthoDB" id="9790411at2"/>
<keyword evidence="4 10" id="KW-0479">Metal-binding</keyword>
<dbReference type="SUPFAM" id="SSF54211">
    <property type="entry name" value="Ribosomal protein S5 domain 2-like"/>
    <property type="match status" value="2"/>
</dbReference>
<comment type="catalytic activity">
    <reaction evidence="10">
        <text>L-histidinol phosphate + H2O = L-histidinol + phosphate</text>
        <dbReference type="Rhea" id="RHEA:14465"/>
        <dbReference type="ChEBI" id="CHEBI:15377"/>
        <dbReference type="ChEBI" id="CHEBI:43474"/>
        <dbReference type="ChEBI" id="CHEBI:57699"/>
        <dbReference type="ChEBI" id="CHEBI:57980"/>
        <dbReference type="EC" id="3.1.3.15"/>
    </reaction>
</comment>
<comment type="catalytic activity">
    <reaction evidence="10">
        <text>D-erythro-1-(imidazol-4-yl)glycerol 3-phosphate = 3-(imidazol-4-yl)-2-oxopropyl phosphate + H2O</text>
        <dbReference type="Rhea" id="RHEA:11040"/>
        <dbReference type="ChEBI" id="CHEBI:15377"/>
        <dbReference type="ChEBI" id="CHEBI:57766"/>
        <dbReference type="ChEBI" id="CHEBI:58278"/>
        <dbReference type="EC" id="4.2.1.19"/>
    </reaction>
</comment>
<dbReference type="HAMAP" id="MF_00076">
    <property type="entry name" value="HisB"/>
    <property type="match status" value="1"/>
</dbReference>
<evidence type="ECO:0000256" key="1">
    <source>
        <dbReference type="ARBA" id="ARBA00005047"/>
    </source>
</evidence>
<evidence type="ECO:0000256" key="6">
    <source>
        <dbReference type="ARBA" id="ARBA00022842"/>
    </source>
</evidence>